<evidence type="ECO:0000313" key="1">
    <source>
        <dbReference type="EMBL" id="MBK7423314.1"/>
    </source>
</evidence>
<name>A0A9D7FFF3_9RHOO</name>
<evidence type="ECO:0000313" key="2">
    <source>
        <dbReference type="Proteomes" id="UP000886602"/>
    </source>
</evidence>
<proteinExistence type="predicted"/>
<dbReference type="AlphaFoldDB" id="A0A9D7FFF3"/>
<dbReference type="InterPro" id="IPR007402">
    <property type="entry name" value="DUF455"/>
</dbReference>
<comment type="caution">
    <text evidence="1">The sequence shown here is derived from an EMBL/GenBank/DDBJ whole genome shotgun (WGS) entry which is preliminary data.</text>
</comment>
<organism evidence="1 2">
    <name type="scientific">Candidatus Propionivibrio dominans</name>
    <dbReference type="NCBI Taxonomy" id="2954373"/>
    <lineage>
        <taxon>Bacteria</taxon>
        <taxon>Pseudomonadati</taxon>
        <taxon>Pseudomonadota</taxon>
        <taxon>Betaproteobacteria</taxon>
        <taxon>Rhodocyclales</taxon>
        <taxon>Rhodocyclaceae</taxon>
        <taxon>Propionivibrio</taxon>
    </lineage>
</organism>
<gene>
    <name evidence="1" type="ORF">IPJ48_09545</name>
</gene>
<sequence length="458" mass="51810">MSSSITWTVRQASSALNEITYLERAVAHVLAGWLPKLPEMTVKLALGQQQYEMLDRATQLRSRLSGLLRAEGIELPIKCGWRELVKHLDASPDPGALFAGLYGFLWPRLLELVQRYLASADPVGDQPSLRLVTGLASEVETQLSWGQSALRATPSREKSYAFLEQLEALWTARDSGADLAPADWLWSPLDRVPLAARPAGLEHCKRGSLGLLAVDSIREARDVGIFLHSDLDEEFTTLELMGRNSYEHPDMPWQFHLDMARQVADEARHAQLMLQLLEARGFGYGDFPISTGTYDGLYQFEPCPPGSRKELLWRMLIRQTFMEGLALDSLARDIRRRTEAGHHDIARALDYILRDEVFHAGSGLRWSAYLLDGDRRAVLQERYESLTFYTTKAEAWRASFVETHVEEAMAELMMIEEGKRRRGGKLPDRPLNRLGRQQAGFNDDDILQVLSWGYASEP</sequence>
<dbReference type="Pfam" id="PF04305">
    <property type="entry name" value="DUF455"/>
    <property type="match status" value="1"/>
</dbReference>
<dbReference type="PANTHER" id="PTHR42782">
    <property type="entry name" value="SI:CH73-314G15.3"/>
    <property type="match status" value="1"/>
</dbReference>
<accession>A0A9D7FFF3</accession>
<dbReference type="CDD" id="cd00657">
    <property type="entry name" value="Ferritin_like"/>
    <property type="match status" value="1"/>
</dbReference>
<dbReference type="EMBL" id="JADJNC010000013">
    <property type="protein sequence ID" value="MBK7423314.1"/>
    <property type="molecule type" value="Genomic_DNA"/>
</dbReference>
<dbReference type="Proteomes" id="UP000886602">
    <property type="component" value="Unassembled WGS sequence"/>
</dbReference>
<dbReference type="SUPFAM" id="SSF47240">
    <property type="entry name" value="Ferritin-like"/>
    <property type="match status" value="1"/>
</dbReference>
<dbReference type="InterPro" id="IPR009078">
    <property type="entry name" value="Ferritin-like_SF"/>
</dbReference>
<protein>
    <submittedName>
        <fullName evidence="1">DUF455 family protein</fullName>
    </submittedName>
</protein>
<dbReference type="PANTHER" id="PTHR42782:SF2">
    <property type="entry name" value="3-OXOACYL-[ACYL-CARRIER-PROTEIN] SYNTHASE-LIKE PROTEIN"/>
    <property type="match status" value="1"/>
</dbReference>
<reference evidence="1" key="1">
    <citation type="submission" date="2020-10" db="EMBL/GenBank/DDBJ databases">
        <title>Connecting structure to function with the recovery of over 1000 high-quality activated sludge metagenome-assembled genomes encoding full-length rRNA genes using long-read sequencing.</title>
        <authorList>
            <person name="Singleton C.M."/>
            <person name="Petriglieri F."/>
            <person name="Kristensen J.M."/>
            <person name="Kirkegaard R.H."/>
            <person name="Michaelsen T.Y."/>
            <person name="Andersen M.H."/>
            <person name="Karst S.M."/>
            <person name="Dueholm M.S."/>
            <person name="Nielsen P.H."/>
            <person name="Albertsen M."/>
        </authorList>
    </citation>
    <scope>NUCLEOTIDE SEQUENCE</scope>
    <source>
        <strain evidence="1">EsbW_18-Q3-R4-48_MAXAC.044</strain>
    </source>
</reference>